<proteinExistence type="inferred from homology"/>
<dbReference type="PROSITE" id="PS50192">
    <property type="entry name" value="T_SNARE"/>
    <property type="match status" value="1"/>
</dbReference>
<dbReference type="Proteomes" id="UP000241890">
    <property type="component" value="Unassembled WGS sequence"/>
</dbReference>
<keyword evidence="5 9" id="KW-1133">Transmembrane helix</keyword>
<feature type="domain" description="T-SNARE coiled-coil homology" evidence="10">
    <location>
        <begin position="293"/>
        <end position="355"/>
    </location>
</feature>
<dbReference type="PANTHER" id="PTHR19957:SF3">
    <property type="entry name" value="SYNTAXIN-5"/>
    <property type="match status" value="1"/>
</dbReference>
<evidence type="ECO:0000256" key="4">
    <source>
        <dbReference type="ARBA" id="ARBA00022692"/>
    </source>
</evidence>
<dbReference type="GO" id="GO:0000149">
    <property type="term" value="F:SNARE binding"/>
    <property type="evidence" value="ECO:0007669"/>
    <property type="project" value="TreeGrafter"/>
</dbReference>
<accession>A0A2R5G6C6</accession>
<dbReference type="InterPro" id="IPR010989">
    <property type="entry name" value="SNARE"/>
</dbReference>
<evidence type="ECO:0000256" key="9">
    <source>
        <dbReference type="SAM" id="Phobius"/>
    </source>
</evidence>
<dbReference type="PANTHER" id="PTHR19957">
    <property type="entry name" value="SYNTAXIN"/>
    <property type="match status" value="1"/>
</dbReference>
<dbReference type="GO" id="GO:0048278">
    <property type="term" value="P:vesicle docking"/>
    <property type="evidence" value="ECO:0007669"/>
    <property type="project" value="TreeGrafter"/>
</dbReference>
<dbReference type="InterPro" id="IPR045242">
    <property type="entry name" value="Syntaxin"/>
</dbReference>
<dbReference type="GO" id="GO:0031201">
    <property type="term" value="C:SNARE complex"/>
    <property type="evidence" value="ECO:0007669"/>
    <property type="project" value="TreeGrafter"/>
</dbReference>
<reference evidence="11 12" key="1">
    <citation type="submission" date="2017-12" db="EMBL/GenBank/DDBJ databases">
        <title>Sequencing, de novo assembly and annotation of complete genome of a new Thraustochytrid species, strain FCC1311.</title>
        <authorList>
            <person name="Sedici K."/>
            <person name="Godart F."/>
            <person name="Aiese Cigliano R."/>
            <person name="Sanseverino W."/>
            <person name="Barakat M."/>
            <person name="Ortet P."/>
            <person name="Marechal E."/>
            <person name="Cagnac O."/>
            <person name="Amato A."/>
        </authorList>
    </citation>
    <scope>NUCLEOTIDE SEQUENCE [LARGE SCALE GENOMIC DNA]</scope>
</reference>
<dbReference type="GO" id="GO:0006888">
    <property type="term" value="P:endoplasmic reticulum to Golgi vesicle-mediated transport"/>
    <property type="evidence" value="ECO:0007669"/>
    <property type="project" value="TreeGrafter"/>
</dbReference>
<evidence type="ECO:0000256" key="7">
    <source>
        <dbReference type="ARBA" id="ARBA00023136"/>
    </source>
</evidence>
<dbReference type="AlphaFoldDB" id="A0A2R5G6C6"/>
<feature type="compositionally biased region" description="Polar residues" evidence="8">
    <location>
        <begin position="261"/>
        <end position="272"/>
    </location>
</feature>
<feature type="compositionally biased region" description="Pro residues" evidence="8">
    <location>
        <begin position="237"/>
        <end position="246"/>
    </location>
</feature>
<feature type="compositionally biased region" description="Low complexity" evidence="8">
    <location>
        <begin position="215"/>
        <end position="224"/>
    </location>
</feature>
<dbReference type="GO" id="GO:0006886">
    <property type="term" value="P:intracellular protein transport"/>
    <property type="evidence" value="ECO:0007669"/>
    <property type="project" value="TreeGrafter"/>
</dbReference>
<dbReference type="SUPFAM" id="SSF47661">
    <property type="entry name" value="t-snare proteins"/>
    <property type="match status" value="1"/>
</dbReference>
<dbReference type="Pfam" id="PF05739">
    <property type="entry name" value="SNARE"/>
    <property type="match status" value="1"/>
</dbReference>
<keyword evidence="6" id="KW-0175">Coiled coil</keyword>
<dbReference type="GO" id="GO:0000139">
    <property type="term" value="C:Golgi membrane"/>
    <property type="evidence" value="ECO:0007669"/>
    <property type="project" value="TreeGrafter"/>
</dbReference>
<keyword evidence="12" id="KW-1185">Reference proteome</keyword>
<sequence length="385" mass="42805">MLDRSAELASAARRFETLLSGDPKLQEQRQQQLQQQQRQQQQRENPRQVKQRQAFVNGSTFLAKELDALSLQVTKFTRDSQKRSLYEDTGVALARSSDEIKRKMDAILKGIHSLKAIVENSASKQLKQHFAIILDTLQHKFRAIGKTFQDCLEARTKALSTRQAEQTRQFGAARVQLSAPKPSVYNPAQARLQSAADPRAGRLGGPASPSPPGIASPAPVGASGMRRRGAGHNAPAPSTPPPPPAPSSSFAPSNPYAPHMVSSSANESQDAMGQQQQQQQFGQRQRSVYDRSAMIQRQRAMEMRNVESMLAEASQVFGRVASLVAEQGEMVDRIDENLDMAGVEVEAGQNELLKYYNNLSKERSFIIKIFVTVILLASFFLYWWR</sequence>
<evidence type="ECO:0000313" key="11">
    <source>
        <dbReference type="EMBL" id="GBG26550.1"/>
    </source>
</evidence>
<dbReference type="CDD" id="cd15844">
    <property type="entry name" value="SNARE_syntaxin5"/>
    <property type="match status" value="1"/>
</dbReference>
<evidence type="ECO:0000313" key="12">
    <source>
        <dbReference type="Proteomes" id="UP000241890"/>
    </source>
</evidence>
<comment type="subcellular location">
    <subcellularLocation>
        <location evidence="1">Membrane</location>
        <topology evidence="1">Single-pass type IV membrane protein</topology>
    </subcellularLocation>
</comment>
<keyword evidence="3" id="KW-0813">Transport</keyword>
<feature type="region of interest" description="Disordered" evidence="8">
    <location>
        <begin position="19"/>
        <end position="51"/>
    </location>
</feature>
<keyword evidence="4 9" id="KW-0812">Transmembrane</keyword>
<protein>
    <submittedName>
        <fullName evidence="11">Syntaxin-5</fullName>
    </submittedName>
</protein>
<feature type="compositionally biased region" description="Low complexity" evidence="8">
    <location>
        <begin position="247"/>
        <end position="258"/>
    </location>
</feature>
<keyword evidence="7 9" id="KW-0472">Membrane</keyword>
<comment type="similarity">
    <text evidence="2">Belongs to the syntaxin family.</text>
</comment>
<evidence type="ECO:0000256" key="8">
    <source>
        <dbReference type="SAM" id="MobiDB-lite"/>
    </source>
</evidence>
<dbReference type="EMBL" id="BEYU01000021">
    <property type="protein sequence ID" value="GBG26550.1"/>
    <property type="molecule type" value="Genomic_DNA"/>
</dbReference>
<dbReference type="InterPro" id="IPR000727">
    <property type="entry name" value="T_SNARE_dom"/>
</dbReference>
<feature type="compositionally biased region" description="Low complexity" evidence="8">
    <location>
        <begin position="28"/>
        <end position="43"/>
    </location>
</feature>
<evidence type="ECO:0000256" key="1">
    <source>
        <dbReference type="ARBA" id="ARBA00004211"/>
    </source>
</evidence>
<organism evidence="11 12">
    <name type="scientific">Hondaea fermentalgiana</name>
    <dbReference type="NCBI Taxonomy" id="2315210"/>
    <lineage>
        <taxon>Eukaryota</taxon>
        <taxon>Sar</taxon>
        <taxon>Stramenopiles</taxon>
        <taxon>Bigyra</taxon>
        <taxon>Labyrinthulomycetes</taxon>
        <taxon>Thraustochytrida</taxon>
        <taxon>Thraustochytriidae</taxon>
        <taxon>Hondaea</taxon>
    </lineage>
</organism>
<feature type="region of interest" description="Disordered" evidence="8">
    <location>
        <begin position="198"/>
        <end position="289"/>
    </location>
</feature>
<feature type="transmembrane region" description="Helical" evidence="9">
    <location>
        <begin position="365"/>
        <end position="384"/>
    </location>
</feature>
<name>A0A2R5G6C6_9STRA</name>
<evidence type="ECO:0000256" key="5">
    <source>
        <dbReference type="ARBA" id="ARBA00022989"/>
    </source>
</evidence>
<evidence type="ECO:0000256" key="6">
    <source>
        <dbReference type="ARBA" id="ARBA00023054"/>
    </source>
</evidence>
<dbReference type="GO" id="GO:0006906">
    <property type="term" value="P:vesicle fusion"/>
    <property type="evidence" value="ECO:0007669"/>
    <property type="project" value="TreeGrafter"/>
</dbReference>
<dbReference type="SMART" id="SM00397">
    <property type="entry name" value="t_SNARE"/>
    <property type="match status" value="1"/>
</dbReference>
<dbReference type="GO" id="GO:0005484">
    <property type="term" value="F:SNAP receptor activity"/>
    <property type="evidence" value="ECO:0007669"/>
    <property type="project" value="TreeGrafter"/>
</dbReference>
<evidence type="ECO:0000256" key="3">
    <source>
        <dbReference type="ARBA" id="ARBA00022448"/>
    </source>
</evidence>
<evidence type="ECO:0000256" key="2">
    <source>
        <dbReference type="ARBA" id="ARBA00009063"/>
    </source>
</evidence>
<dbReference type="OrthoDB" id="421009at2759"/>
<dbReference type="InParanoid" id="A0A2R5G6C6"/>
<gene>
    <name evidence="11" type="ORF">FCC1311_027712</name>
</gene>
<evidence type="ECO:0000259" key="10">
    <source>
        <dbReference type="PROSITE" id="PS50192"/>
    </source>
</evidence>
<feature type="compositionally biased region" description="Low complexity" evidence="8">
    <location>
        <begin position="273"/>
        <end position="286"/>
    </location>
</feature>
<dbReference type="Gene3D" id="1.20.58.70">
    <property type="match status" value="1"/>
</dbReference>
<comment type="caution">
    <text evidence="11">The sequence shown here is derived from an EMBL/GenBank/DDBJ whole genome shotgun (WGS) entry which is preliminary data.</text>
</comment>